<dbReference type="AlphaFoldDB" id="A0ABD1VRD6"/>
<dbReference type="PANTHER" id="PTHR16134">
    <property type="entry name" value="F-BOX/TPR REPEAT PROTEIN POF3"/>
    <property type="match status" value="1"/>
</dbReference>
<dbReference type="EMBL" id="JBFOLK010000001">
    <property type="protein sequence ID" value="KAL2539905.1"/>
    <property type="molecule type" value="Genomic_DNA"/>
</dbReference>
<proteinExistence type="predicted"/>
<evidence type="ECO:0000259" key="1">
    <source>
        <dbReference type="Pfam" id="PF18511"/>
    </source>
</evidence>
<feature type="domain" description="COI1 F-box" evidence="1">
    <location>
        <begin position="12"/>
        <end position="49"/>
    </location>
</feature>
<reference evidence="4" key="1">
    <citation type="submission" date="2024-07" db="EMBL/GenBank/DDBJ databases">
        <title>Two chromosome-level genome assemblies of Korean endemic species Abeliophyllum distichum and Forsythia ovata (Oleaceae).</title>
        <authorList>
            <person name="Jang H."/>
        </authorList>
    </citation>
    <scope>NUCLEOTIDE SEQUENCE [LARGE SCALE GENOMIC DNA]</scope>
</reference>
<organism evidence="3 4">
    <name type="scientific">Abeliophyllum distichum</name>
    <dbReference type="NCBI Taxonomy" id="126358"/>
    <lineage>
        <taxon>Eukaryota</taxon>
        <taxon>Viridiplantae</taxon>
        <taxon>Streptophyta</taxon>
        <taxon>Embryophyta</taxon>
        <taxon>Tracheophyta</taxon>
        <taxon>Spermatophyta</taxon>
        <taxon>Magnoliopsida</taxon>
        <taxon>eudicotyledons</taxon>
        <taxon>Gunneridae</taxon>
        <taxon>Pentapetalae</taxon>
        <taxon>asterids</taxon>
        <taxon>lamiids</taxon>
        <taxon>Lamiales</taxon>
        <taxon>Oleaceae</taxon>
        <taxon>Forsythieae</taxon>
        <taxon>Abeliophyllum</taxon>
    </lineage>
</organism>
<dbReference type="InterPro" id="IPR032675">
    <property type="entry name" value="LRR_dom_sf"/>
</dbReference>
<gene>
    <name evidence="3" type="ORF">Adt_00883</name>
</gene>
<dbReference type="Gene3D" id="1.20.1280.50">
    <property type="match status" value="1"/>
</dbReference>
<dbReference type="Proteomes" id="UP001604336">
    <property type="component" value="Unassembled WGS sequence"/>
</dbReference>
<dbReference type="FunFam" id="3.80.10.10:FF:000124">
    <property type="entry name" value="Coronatine-insensitive protein 1"/>
    <property type="match status" value="1"/>
</dbReference>
<comment type="caution">
    <text evidence="3">The sequence shown here is derived from an EMBL/GenBank/DDBJ whole genome shotgun (WGS) entry which is preliminary data.</text>
</comment>
<dbReference type="Gene3D" id="3.80.10.10">
    <property type="entry name" value="Ribonuclease Inhibitor"/>
    <property type="match status" value="1"/>
</dbReference>
<evidence type="ECO:0000313" key="4">
    <source>
        <dbReference type="Proteomes" id="UP001604336"/>
    </source>
</evidence>
<protein>
    <submittedName>
        <fullName evidence="3">Coronatine-insensitive protein 1</fullName>
    </submittedName>
</protein>
<dbReference type="InterPro" id="IPR041567">
    <property type="entry name" value="COI1_F-box"/>
</dbReference>
<dbReference type="Pfam" id="PF18511">
    <property type="entry name" value="F-box_5"/>
    <property type="match status" value="1"/>
</dbReference>
<name>A0ABD1VRD6_9LAMI</name>
<evidence type="ECO:0000313" key="3">
    <source>
        <dbReference type="EMBL" id="KAL2539905.1"/>
    </source>
</evidence>
<dbReference type="Pfam" id="PF18791">
    <property type="entry name" value="Transp_inhibit"/>
    <property type="match status" value="1"/>
</dbReference>
<keyword evidence="4" id="KW-1185">Reference proteome</keyword>
<accession>A0ABD1VRD6</accession>
<sequence length="597" mass="66715">MSTASSSTGSYNNTVWECVIPYAQEPQDRGAVSLVCKRWYEIDAVTRNHVTIAQCYAASPDLLFQRFPNLESLKLKGQPRAAMFNLIPSDWGGYVTPWIEKIVKSFKKMKSLHLRRMIVKDSDLELLATSATGKDIEVLKLDKCSGFSTDGLLHISRSCRNLRTFVMEESTIVENDGEWLHELALKNTVLENLNFYVTDFVKVASADLELIAKNCASLVSMKITDCDILGLVGFFRFAAALEEFFGGSFSSPPEGGEDVSNEQSERYVAVAFPQRLCCLGLTYLGRAEMPIVFPVASRLKKLDLLYAMLDTEGHCLLLRRCPNLEMLQSRNVIGDRGLEVVAQFCKKMKRLRIERGDDEIEDVEGVVSHRGLISVSRGCLELEYLTISVSDITNASLECVGTHLKKLYNFRLVLVGKQETIADFPLDNGVRSLLMGCHKLTGFALYLQPGGLTDVGLSYIGRYSPKVRWMLLGFVGESDRGILEFSKGCPSLQKLEMRGCCFSENALAAAILQLASLKYLWVQGYKPCAAGWDLVHMLRPNWITEVIPATRVAVPNANGEIVLIENPAQIIAYYSLAKQRTDFPSTVRPFVPRVYNR</sequence>
<feature type="domain" description="Transport inhibitor response 1" evidence="2">
    <location>
        <begin position="68"/>
        <end position="114"/>
    </location>
</feature>
<evidence type="ECO:0000259" key="2">
    <source>
        <dbReference type="Pfam" id="PF18791"/>
    </source>
</evidence>
<dbReference type="PANTHER" id="PTHR16134:SF43">
    <property type="entry name" value="CORONATINE-INSENSITIVE PROTEIN 1"/>
    <property type="match status" value="1"/>
</dbReference>
<dbReference type="InterPro" id="IPR041101">
    <property type="entry name" value="Transp_inhibit"/>
</dbReference>
<dbReference type="SUPFAM" id="SSF52047">
    <property type="entry name" value="RNI-like"/>
    <property type="match status" value="1"/>
</dbReference>